<dbReference type="CDD" id="cd05387">
    <property type="entry name" value="BY-kinase"/>
    <property type="match status" value="1"/>
</dbReference>
<dbReference type="SUPFAM" id="SSF52540">
    <property type="entry name" value="P-loop containing nucleoside triphosphate hydrolases"/>
    <property type="match status" value="1"/>
</dbReference>
<keyword evidence="1" id="KW-0547">Nucleotide-binding</keyword>
<reference evidence="6 7" key="1">
    <citation type="submission" date="2019-08" db="EMBL/GenBank/DDBJ databases">
        <title>Deep-cultivation of Planctomycetes and their phenomic and genomic characterization uncovers novel biology.</title>
        <authorList>
            <person name="Wiegand S."/>
            <person name="Jogler M."/>
            <person name="Boedeker C."/>
            <person name="Pinto D."/>
            <person name="Vollmers J."/>
            <person name="Rivas-Marin E."/>
            <person name="Kohn T."/>
            <person name="Peeters S.H."/>
            <person name="Heuer A."/>
            <person name="Rast P."/>
            <person name="Oberbeckmann S."/>
            <person name="Bunk B."/>
            <person name="Jeske O."/>
            <person name="Meyerdierks A."/>
            <person name="Storesund J.E."/>
            <person name="Kallscheuer N."/>
            <person name="Luecker S."/>
            <person name="Lage O.M."/>
            <person name="Pohl T."/>
            <person name="Merkel B.J."/>
            <person name="Hornburger P."/>
            <person name="Mueller R.-W."/>
            <person name="Bruemmer F."/>
            <person name="Labrenz M."/>
            <person name="Spormann A.M."/>
            <person name="Op den Camp H."/>
            <person name="Overmann J."/>
            <person name="Amann R."/>
            <person name="Jetten M.S.M."/>
            <person name="Mascher T."/>
            <person name="Medema M.H."/>
            <person name="Devos D.P."/>
            <person name="Kaster A.-K."/>
            <person name="Ovreas L."/>
            <person name="Rohde M."/>
            <person name="Galperin M.Y."/>
            <person name="Jogler C."/>
        </authorList>
    </citation>
    <scope>NUCLEOTIDE SEQUENCE [LARGE SCALE GENOMIC DNA]</scope>
    <source>
        <strain evidence="6 7">UC8</strain>
    </source>
</reference>
<feature type="transmembrane region" description="Helical" evidence="4">
    <location>
        <begin position="39"/>
        <end position="57"/>
    </location>
</feature>
<proteinExistence type="predicted"/>
<dbReference type="PANTHER" id="PTHR32309:SF31">
    <property type="entry name" value="CAPSULAR EXOPOLYSACCHARIDE FAMILY"/>
    <property type="match status" value="1"/>
</dbReference>
<dbReference type="InterPro" id="IPR027417">
    <property type="entry name" value="P-loop_NTPase"/>
</dbReference>
<evidence type="ECO:0000259" key="5">
    <source>
        <dbReference type="Pfam" id="PF01656"/>
    </source>
</evidence>
<organism evidence="6 7">
    <name type="scientific">Roseimaritima ulvae</name>
    <dbReference type="NCBI Taxonomy" id="980254"/>
    <lineage>
        <taxon>Bacteria</taxon>
        <taxon>Pseudomonadati</taxon>
        <taxon>Planctomycetota</taxon>
        <taxon>Planctomycetia</taxon>
        <taxon>Pirellulales</taxon>
        <taxon>Pirellulaceae</taxon>
        <taxon>Roseimaritima</taxon>
    </lineage>
</organism>
<evidence type="ECO:0000256" key="1">
    <source>
        <dbReference type="ARBA" id="ARBA00022741"/>
    </source>
</evidence>
<evidence type="ECO:0000256" key="2">
    <source>
        <dbReference type="ARBA" id="ARBA00022840"/>
    </source>
</evidence>
<sequence>MTTHAPPKGIPGYSAGSPGAAPPFQFDPWLIWVTFRRCWMWALPCGLVLAGIAAYVVQRDFVPRYRASHLLEASQDYVLFKNLLPTAGSNLSGTERTILLNSIVLDPVLEDASLRKAPSLSDPLIAEQNLRRNISISSGGAATRMVVSYTDTDQQAAAMVCNAIVDSYLRQRNAFDSSRMRNLERWLEPETTRWEQEVESRQLRVQELSARLMGYAPTERVDAMEDKNSFSMMQSLHSQVANLTYELAVLDAHHAMREELRGEQGLESPEDSVKRIEPTPEAIAQTVANNPSVKEAQAHIARYKKIMLEMEDNGRIRVARDHYEDMQSRRDEWTAKLEQATKDAQEQALAYLNQKADEDFEARKAAAIVERERKRAAQIAADEQERKSLVAKLEIAQSLYDEERERMSQYGGATAELSFARQELEVANDVLSKLRGRVAAIQTERRQDGAVRSLAAAKPPSRPIEKIPYKKMFMASAGAMALPFLLGLLWEFRVRRISDGSTLSKMTGLAPVVGEVSRLPAGSGSRRSRRLFEESIDTLRSNLFLSVRTRDTRSIAVASSMSGEGKSSVASQLAISIAKATGELVLLVDADLRCPDQHDIFGLEMGPGLCGVLSEEATLKDAVDTSLGDLIHVLPAGHLTSSPHRLINPSAMRDFVDRALADYRFVVVDTAPVLAAGETLAVASAVDSTLLCVMRDVSRTENLTRSMRRLEASGANIAGTVFSGVSPREYAYRYGNYDYAIAGETNS</sequence>
<dbReference type="PANTHER" id="PTHR32309">
    <property type="entry name" value="TYROSINE-PROTEIN KINASE"/>
    <property type="match status" value="1"/>
</dbReference>
<evidence type="ECO:0000313" key="7">
    <source>
        <dbReference type="Proteomes" id="UP000325286"/>
    </source>
</evidence>
<dbReference type="InterPro" id="IPR002586">
    <property type="entry name" value="CobQ/CobB/MinD/ParA_Nub-bd_dom"/>
</dbReference>
<feature type="domain" description="CobQ/CobB/MinD/ParA nucleotide binding" evidence="5">
    <location>
        <begin position="555"/>
        <end position="728"/>
    </location>
</feature>
<keyword evidence="7" id="KW-1185">Reference proteome</keyword>
<dbReference type="Pfam" id="PF01656">
    <property type="entry name" value="CbiA"/>
    <property type="match status" value="1"/>
</dbReference>
<dbReference type="InterPro" id="IPR005702">
    <property type="entry name" value="Wzc-like_C"/>
</dbReference>
<protein>
    <submittedName>
        <fullName evidence="6">Tyrosine-protein kinase YwqD</fullName>
        <ecNumber evidence="6">2.7.10.2</ecNumber>
    </submittedName>
</protein>
<dbReference type="Proteomes" id="UP000325286">
    <property type="component" value="Chromosome"/>
</dbReference>
<keyword evidence="4" id="KW-1133">Transmembrane helix</keyword>
<keyword evidence="4" id="KW-0472">Membrane</keyword>
<feature type="coiled-coil region" evidence="3">
    <location>
        <begin position="293"/>
        <end position="343"/>
    </location>
</feature>
<dbReference type="KEGG" id="rul:UC8_45080"/>
<keyword evidence="6" id="KW-0808">Transferase</keyword>
<accession>A0A5B9QX47</accession>
<dbReference type="EC" id="2.7.10.2" evidence="6"/>
<gene>
    <name evidence="6" type="primary">ywqD_2</name>
    <name evidence="6" type="ORF">UC8_45080</name>
</gene>
<evidence type="ECO:0000256" key="4">
    <source>
        <dbReference type="SAM" id="Phobius"/>
    </source>
</evidence>
<name>A0A5B9QX47_9BACT</name>
<dbReference type="InterPro" id="IPR050445">
    <property type="entry name" value="Bact_polysacc_biosynth/exp"/>
</dbReference>
<keyword evidence="3" id="KW-0175">Coiled coil</keyword>
<feature type="coiled-coil region" evidence="3">
    <location>
        <begin position="386"/>
        <end position="437"/>
    </location>
</feature>
<dbReference type="RefSeq" id="WP_238388541.1">
    <property type="nucleotide sequence ID" value="NZ_CP042914.1"/>
</dbReference>
<evidence type="ECO:0000256" key="3">
    <source>
        <dbReference type="SAM" id="Coils"/>
    </source>
</evidence>
<dbReference type="Gene3D" id="3.40.50.300">
    <property type="entry name" value="P-loop containing nucleotide triphosphate hydrolases"/>
    <property type="match status" value="1"/>
</dbReference>
<keyword evidence="6" id="KW-0418">Kinase</keyword>
<dbReference type="EMBL" id="CP042914">
    <property type="protein sequence ID" value="QEG42469.1"/>
    <property type="molecule type" value="Genomic_DNA"/>
</dbReference>
<keyword evidence="2" id="KW-0067">ATP-binding</keyword>
<dbReference type="GO" id="GO:0004715">
    <property type="term" value="F:non-membrane spanning protein tyrosine kinase activity"/>
    <property type="evidence" value="ECO:0007669"/>
    <property type="project" value="UniProtKB-EC"/>
</dbReference>
<keyword evidence="4" id="KW-0812">Transmembrane</keyword>
<dbReference type="AlphaFoldDB" id="A0A5B9QX47"/>
<evidence type="ECO:0000313" key="6">
    <source>
        <dbReference type="EMBL" id="QEG42469.1"/>
    </source>
</evidence>